<gene>
    <name evidence="2" type="ORF">D8S85_03640</name>
</gene>
<dbReference type="PROSITE" id="PS51257">
    <property type="entry name" value="PROKAR_LIPOPROTEIN"/>
    <property type="match status" value="1"/>
</dbReference>
<name>A0A3Q9ILK9_9BACT</name>
<protein>
    <recommendedName>
        <fullName evidence="4">DUF4625 domain-containing protein</fullName>
    </recommendedName>
</protein>
<reference evidence="2 3" key="1">
    <citation type="submission" date="2018-10" db="EMBL/GenBank/DDBJ databases">
        <title>Butyricimonas faecalis sp. nov., isolated from human faeces and emended description of the genus Butyricimonas.</title>
        <authorList>
            <person name="Le Roy T."/>
            <person name="Van der Smissen P."/>
            <person name="Paquot A."/>
            <person name="Delzenne N."/>
            <person name="Muccioli G."/>
            <person name="Collet J.-F."/>
            <person name="Cani P.D."/>
        </authorList>
    </citation>
    <scope>NUCLEOTIDE SEQUENCE [LARGE SCALE GENOMIC DNA]</scope>
    <source>
        <strain evidence="2 3">H184</strain>
    </source>
</reference>
<sequence length="141" mass="15840">MRGYFIYLICVVFLVACNDVTVGYLETENAEYMPDYMEIPQIGELDEIADAQRIKNNAPWVTQPIQGIEGTAPLIYTIEEVTATEGGDAVMFKQELSIIGNGSFYYPLEHKAPAGKYVVSIRITNEGYSHVLKDVYTFIVK</sequence>
<keyword evidence="1" id="KW-1133">Transmembrane helix</keyword>
<dbReference type="Proteomes" id="UP000270673">
    <property type="component" value="Chromosome"/>
</dbReference>
<proteinExistence type="predicted"/>
<keyword evidence="3" id="KW-1185">Reference proteome</keyword>
<evidence type="ECO:0000313" key="3">
    <source>
        <dbReference type="Proteomes" id="UP000270673"/>
    </source>
</evidence>
<dbReference type="OrthoDB" id="1096881at2"/>
<keyword evidence="1" id="KW-0812">Transmembrane</keyword>
<keyword evidence="1" id="KW-0472">Membrane</keyword>
<dbReference type="RefSeq" id="WP_106624916.1">
    <property type="nucleotide sequence ID" value="NZ_CP032819.1"/>
</dbReference>
<evidence type="ECO:0008006" key="4">
    <source>
        <dbReference type="Google" id="ProtNLM"/>
    </source>
</evidence>
<feature type="transmembrane region" description="Helical" evidence="1">
    <location>
        <begin position="6"/>
        <end position="25"/>
    </location>
</feature>
<evidence type="ECO:0000256" key="1">
    <source>
        <dbReference type="SAM" id="Phobius"/>
    </source>
</evidence>
<evidence type="ECO:0000313" key="2">
    <source>
        <dbReference type="EMBL" id="AZS28732.1"/>
    </source>
</evidence>
<dbReference type="KEGG" id="buy:D8S85_03640"/>
<dbReference type="AlphaFoldDB" id="A0A3Q9ILK9"/>
<dbReference type="EMBL" id="CP032819">
    <property type="protein sequence ID" value="AZS28732.1"/>
    <property type="molecule type" value="Genomic_DNA"/>
</dbReference>
<organism evidence="2 3">
    <name type="scientific">Butyricimonas faecalis</name>
    <dbReference type="NCBI Taxonomy" id="2093856"/>
    <lineage>
        <taxon>Bacteria</taxon>
        <taxon>Pseudomonadati</taxon>
        <taxon>Bacteroidota</taxon>
        <taxon>Bacteroidia</taxon>
        <taxon>Bacteroidales</taxon>
        <taxon>Odoribacteraceae</taxon>
        <taxon>Butyricimonas</taxon>
    </lineage>
</organism>
<accession>A0A3Q9ILK9</accession>